<evidence type="ECO:0000313" key="8">
    <source>
        <dbReference type="EMBL" id="SHG25204.1"/>
    </source>
</evidence>
<accession>A0A1M5I9Z9</accession>
<dbReference type="AlphaFoldDB" id="A0A1M5I9Z9"/>
<dbReference type="PANTHER" id="PTHR37937">
    <property type="entry name" value="CONJUGATIVE TRANSFER: DNA TRANSPORT"/>
    <property type="match status" value="1"/>
</dbReference>
<name>A0A1M5I9Z9_SALEC</name>
<feature type="transmembrane region" description="Helical" evidence="6">
    <location>
        <begin position="29"/>
        <end position="45"/>
    </location>
</feature>
<dbReference type="GO" id="GO:0005886">
    <property type="term" value="C:plasma membrane"/>
    <property type="evidence" value="ECO:0007669"/>
    <property type="project" value="UniProtKB-SubCell"/>
</dbReference>
<evidence type="ECO:0000256" key="4">
    <source>
        <dbReference type="ARBA" id="ARBA00022989"/>
    </source>
</evidence>
<dbReference type="InterPro" id="IPR019476">
    <property type="entry name" value="T4SS_TraD_DNA-bd"/>
</dbReference>
<proteinExistence type="predicted"/>
<sequence>MYVDHLFTVLSIIGLTSALFYGGYKISNYAFLVNNLLLFALAYFLQASNNLVLVLLNVVCPLLLINTALYVFLHKRENSKNSDHRYQVDFKTTNGDFKLDNIKRGASIIGSAGSGKTESVVYGFLKHFREEGFCGIIHDYKDFELTEMAYPLFKDGDIPFKVISLDKIIHQVNPIAPRYLENEESVNEVSRVLIENLLEQRESGTAGTTKFFNDAAEGLIGGLIWKLKTTYPKFCTLPHLIAIYQYLDTDSLIQFLETNTTSRAMADAFISGKDSERQTAGVKSTLANALKRISTQRIFMALSADEVPLNINSEENPAVISIVNNPKFESSYSPVIATIVHTITKQMSVRGQRPSFLLMEEAPTIRLLNMHRIPATLRSYDIATIYVMQDKIQNDMMYGDKASKAILSNLSYQFFGKVNDPDTAKYYECFFEIIKDPTKSVSRGHNLDFDTRVTTGEKEIPKIRADVFFRLKQGEFITYADGEDKKVQFKLSKIQRRVPEESKLFSQAELESNFDRVYEEARSIFE</sequence>
<feature type="transmembrane region" description="Helical" evidence="6">
    <location>
        <begin position="51"/>
        <end position="73"/>
    </location>
</feature>
<dbReference type="PANTHER" id="PTHR37937:SF1">
    <property type="entry name" value="CONJUGATIVE TRANSFER: DNA TRANSPORT"/>
    <property type="match status" value="1"/>
</dbReference>
<dbReference type="Gene3D" id="3.40.50.300">
    <property type="entry name" value="P-loop containing nucleotide triphosphate hydrolases"/>
    <property type="match status" value="1"/>
</dbReference>
<evidence type="ECO:0000256" key="1">
    <source>
        <dbReference type="ARBA" id="ARBA00004651"/>
    </source>
</evidence>
<dbReference type="InterPro" id="IPR027417">
    <property type="entry name" value="P-loop_NTPase"/>
</dbReference>
<keyword evidence="3 6" id="KW-0812">Transmembrane</keyword>
<organism evidence="8 9">
    <name type="scientific">Salegentibacter echinorum</name>
    <dbReference type="NCBI Taxonomy" id="1073325"/>
    <lineage>
        <taxon>Bacteria</taxon>
        <taxon>Pseudomonadati</taxon>
        <taxon>Bacteroidota</taxon>
        <taxon>Flavobacteriia</taxon>
        <taxon>Flavobacteriales</taxon>
        <taxon>Flavobacteriaceae</taxon>
        <taxon>Salegentibacter</taxon>
    </lineage>
</organism>
<keyword evidence="5 6" id="KW-0472">Membrane</keyword>
<feature type="domain" description="Type IV secretion system coupling protein TraD DNA-binding" evidence="7">
    <location>
        <begin position="103"/>
        <end position="448"/>
    </location>
</feature>
<comment type="subcellular location">
    <subcellularLocation>
        <location evidence="1">Cell membrane</location>
        <topology evidence="1">Multi-pass membrane protein</topology>
    </subcellularLocation>
</comment>
<evidence type="ECO:0000313" key="9">
    <source>
        <dbReference type="Proteomes" id="UP000183945"/>
    </source>
</evidence>
<keyword evidence="9" id="KW-1185">Reference proteome</keyword>
<gene>
    <name evidence="8" type="ORF">SAMN05444483_10759</name>
</gene>
<dbReference type="Proteomes" id="UP000183945">
    <property type="component" value="Unassembled WGS sequence"/>
</dbReference>
<keyword evidence="8" id="KW-0238">DNA-binding</keyword>
<dbReference type="RefSeq" id="WP_072879937.1">
    <property type="nucleotide sequence ID" value="NZ_FQVT01000007.1"/>
</dbReference>
<keyword evidence="4 6" id="KW-1133">Transmembrane helix</keyword>
<protein>
    <submittedName>
        <fullName evidence="8">Type IV secretion-system coupling protein DNA-binding domain-containing protein</fullName>
    </submittedName>
</protein>
<reference evidence="9" key="1">
    <citation type="submission" date="2016-11" db="EMBL/GenBank/DDBJ databases">
        <authorList>
            <person name="Varghese N."/>
            <person name="Submissions S."/>
        </authorList>
    </citation>
    <scope>NUCLEOTIDE SEQUENCE [LARGE SCALE GENOMIC DNA]</scope>
    <source>
        <strain evidence="9">DSM 24579</strain>
    </source>
</reference>
<dbReference type="OrthoDB" id="102453at2"/>
<evidence type="ECO:0000256" key="3">
    <source>
        <dbReference type="ARBA" id="ARBA00022692"/>
    </source>
</evidence>
<dbReference type="STRING" id="1073325.SAMN05444483_10759"/>
<dbReference type="InterPro" id="IPR051539">
    <property type="entry name" value="T4SS-coupling_protein"/>
</dbReference>
<dbReference type="GO" id="GO:0003677">
    <property type="term" value="F:DNA binding"/>
    <property type="evidence" value="ECO:0007669"/>
    <property type="project" value="UniProtKB-KW"/>
</dbReference>
<keyword evidence="2" id="KW-1003">Cell membrane</keyword>
<feature type="transmembrane region" description="Helical" evidence="6">
    <location>
        <begin position="6"/>
        <end position="22"/>
    </location>
</feature>
<evidence type="ECO:0000256" key="6">
    <source>
        <dbReference type="SAM" id="Phobius"/>
    </source>
</evidence>
<dbReference type="SUPFAM" id="SSF52540">
    <property type="entry name" value="P-loop containing nucleoside triphosphate hydrolases"/>
    <property type="match status" value="1"/>
</dbReference>
<dbReference type="Pfam" id="PF10412">
    <property type="entry name" value="TrwB_AAD_bind"/>
    <property type="match status" value="1"/>
</dbReference>
<dbReference type="EMBL" id="FQVT01000007">
    <property type="protein sequence ID" value="SHG25204.1"/>
    <property type="molecule type" value="Genomic_DNA"/>
</dbReference>
<evidence type="ECO:0000256" key="2">
    <source>
        <dbReference type="ARBA" id="ARBA00022475"/>
    </source>
</evidence>
<evidence type="ECO:0000259" key="7">
    <source>
        <dbReference type="Pfam" id="PF10412"/>
    </source>
</evidence>
<dbReference type="CDD" id="cd01127">
    <property type="entry name" value="TrwB_TraG_TraD_VirD4"/>
    <property type="match status" value="1"/>
</dbReference>
<evidence type="ECO:0000256" key="5">
    <source>
        <dbReference type="ARBA" id="ARBA00023136"/>
    </source>
</evidence>